<dbReference type="AlphaFoldDB" id="X1DQX6"/>
<reference evidence="8" key="1">
    <citation type="journal article" date="2014" name="Front. Microbiol.">
        <title>High frequency of phylogenetically diverse reductive dehalogenase-homologous genes in deep subseafloor sedimentary metagenomes.</title>
        <authorList>
            <person name="Kawai M."/>
            <person name="Futagami T."/>
            <person name="Toyoda A."/>
            <person name="Takaki Y."/>
            <person name="Nishi S."/>
            <person name="Hori S."/>
            <person name="Arai W."/>
            <person name="Tsubouchi T."/>
            <person name="Morono Y."/>
            <person name="Uchiyama I."/>
            <person name="Ito T."/>
            <person name="Fujiyama A."/>
            <person name="Inagaki F."/>
            <person name="Takami H."/>
        </authorList>
    </citation>
    <scope>NUCLEOTIDE SEQUENCE</scope>
    <source>
        <strain evidence="8">Expedition CK06-06</strain>
    </source>
</reference>
<dbReference type="InterPro" id="IPR036890">
    <property type="entry name" value="HATPase_C_sf"/>
</dbReference>
<evidence type="ECO:0000256" key="3">
    <source>
        <dbReference type="ARBA" id="ARBA00022679"/>
    </source>
</evidence>
<dbReference type="InterPro" id="IPR050980">
    <property type="entry name" value="2C_sensor_his_kinase"/>
</dbReference>
<dbReference type="GO" id="GO:0005524">
    <property type="term" value="F:ATP binding"/>
    <property type="evidence" value="ECO:0007669"/>
    <property type="project" value="UniProtKB-KW"/>
</dbReference>
<dbReference type="EC" id="2.7.13.3" evidence="2"/>
<organism evidence="8">
    <name type="scientific">marine sediment metagenome</name>
    <dbReference type="NCBI Taxonomy" id="412755"/>
    <lineage>
        <taxon>unclassified sequences</taxon>
        <taxon>metagenomes</taxon>
        <taxon>ecological metagenomes</taxon>
    </lineage>
</organism>
<evidence type="ECO:0000256" key="5">
    <source>
        <dbReference type="ARBA" id="ARBA00022777"/>
    </source>
</evidence>
<dbReference type="Gene3D" id="3.30.565.10">
    <property type="entry name" value="Histidine kinase-like ATPase, C-terminal domain"/>
    <property type="match status" value="1"/>
</dbReference>
<dbReference type="SUPFAM" id="SSF55874">
    <property type="entry name" value="ATPase domain of HSP90 chaperone/DNA topoisomerase II/histidine kinase"/>
    <property type="match status" value="1"/>
</dbReference>
<evidence type="ECO:0000313" key="8">
    <source>
        <dbReference type="EMBL" id="GAH07384.1"/>
    </source>
</evidence>
<proteinExistence type="predicted"/>
<dbReference type="PRINTS" id="PR00344">
    <property type="entry name" value="BCTRLSENSOR"/>
</dbReference>
<dbReference type="PROSITE" id="PS50109">
    <property type="entry name" value="HIS_KIN"/>
    <property type="match status" value="1"/>
</dbReference>
<comment type="caution">
    <text evidence="8">The sequence shown here is derived from an EMBL/GenBank/DDBJ whole genome shotgun (WGS) entry which is preliminary data.</text>
</comment>
<gene>
    <name evidence="8" type="ORF">S01H4_59296</name>
</gene>
<dbReference type="EMBL" id="BART01034753">
    <property type="protein sequence ID" value="GAH07384.1"/>
    <property type="molecule type" value="Genomic_DNA"/>
</dbReference>
<dbReference type="GO" id="GO:0004673">
    <property type="term" value="F:protein histidine kinase activity"/>
    <property type="evidence" value="ECO:0007669"/>
    <property type="project" value="UniProtKB-EC"/>
</dbReference>
<evidence type="ECO:0000256" key="6">
    <source>
        <dbReference type="ARBA" id="ARBA00022840"/>
    </source>
</evidence>
<name>X1DQX6_9ZZZZ</name>
<keyword evidence="4" id="KW-0547">Nucleotide-binding</keyword>
<evidence type="ECO:0000256" key="4">
    <source>
        <dbReference type="ARBA" id="ARBA00022741"/>
    </source>
</evidence>
<dbReference type="InterPro" id="IPR005467">
    <property type="entry name" value="His_kinase_dom"/>
</dbReference>
<feature type="non-terminal residue" evidence="8">
    <location>
        <position position="1"/>
    </location>
</feature>
<protein>
    <recommendedName>
        <fullName evidence="2">histidine kinase</fullName>
        <ecNumber evidence="2">2.7.13.3</ecNumber>
    </recommendedName>
</protein>
<evidence type="ECO:0000256" key="1">
    <source>
        <dbReference type="ARBA" id="ARBA00000085"/>
    </source>
</evidence>
<dbReference type="SMART" id="SM00387">
    <property type="entry name" value="HATPase_c"/>
    <property type="match status" value="1"/>
</dbReference>
<feature type="domain" description="Histidine kinase" evidence="7">
    <location>
        <begin position="1"/>
        <end position="182"/>
    </location>
</feature>
<accession>X1DQX6</accession>
<evidence type="ECO:0000259" key="7">
    <source>
        <dbReference type="PROSITE" id="PS50109"/>
    </source>
</evidence>
<dbReference type="Pfam" id="PF02518">
    <property type="entry name" value="HATPase_c"/>
    <property type="match status" value="1"/>
</dbReference>
<dbReference type="InterPro" id="IPR003594">
    <property type="entry name" value="HATPase_dom"/>
</dbReference>
<keyword evidence="3" id="KW-0808">Transferase</keyword>
<comment type="catalytic activity">
    <reaction evidence="1">
        <text>ATP + protein L-histidine = ADP + protein N-phospho-L-histidine.</text>
        <dbReference type="EC" id="2.7.13.3"/>
    </reaction>
</comment>
<dbReference type="InterPro" id="IPR004358">
    <property type="entry name" value="Sig_transdc_His_kin-like_C"/>
</dbReference>
<keyword evidence="6" id="KW-0067">ATP-binding</keyword>
<evidence type="ECO:0000256" key="2">
    <source>
        <dbReference type="ARBA" id="ARBA00012438"/>
    </source>
</evidence>
<dbReference type="PANTHER" id="PTHR44936:SF10">
    <property type="entry name" value="SENSOR PROTEIN RSTB"/>
    <property type="match status" value="1"/>
</dbReference>
<sequence>ELGVEAELVFEIVYESVNKSQSMIGKIQSTRGLLTESVSARSLSEVLNKCLRSLRATHDDVEVELNMQVQEPVVRADEYLEFLLMNILENAVVHNDKRIRQVWVTVNDVEKGYEVLISDNGPGIAESKKKVLFDPGRRFGGVGVHQAMSIAHKYGGRVIVHDRITGNPSQGAEFLIWLPKWI</sequence>
<keyword evidence="5" id="KW-0418">Kinase</keyword>
<dbReference type="PANTHER" id="PTHR44936">
    <property type="entry name" value="SENSOR PROTEIN CREC"/>
    <property type="match status" value="1"/>
</dbReference>